<comment type="caution">
    <text evidence="3">The sequence shown here is derived from an EMBL/GenBank/DDBJ whole genome shotgun (WGS) entry which is preliminary data.</text>
</comment>
<dbReference type="PROSITE" id="PS50013">
    <property type="entry name" value="CHROMO_2"/>
    <property type="match status" value="1"/>
</dbReference>
<sequence length="255" mass="28936">MKLRPRFFGSFKVAAKNGLSDTLNLSKKMRTHPVVYVVLLKSYQDSVLRRPGVEGISDAFGKELSSQRAVTRRRSENSNVAEPLAGGPAGQSDHDGNPKVPKELRPSPSARAASQYHRNSDNHAGERPGRELGAHANSERAQSPRTTSPEDSAATWRPPPALLDEQGNRHYHVEHILARRRCRWQNQYLVKWRGYPHWENPWEVEVPLRQDCPGNVRAFDQREQQRPQGSQPCRRSPRAYQLRQYAAGSTPTHRS</sequence>
<feature type="compositionally biased region" description="Basic and acidic residues" evidence="1">
    <location>
        <begin position="92"/>
        <end position="105"/>
    </location>
</feature>
<proteinExistence type="predicted"/>
<name>A0A9W6UDH2_9STRA</name>
<dbReference type="InterPro" id="IPR023780">
    <property type="entry name" value="Chromo_domain"/>
</dbReference>
<dbReference type="InterPro" id="IPR000953">
    <property type="entry name" value="Chromo/chromo_shadow_dom"/>
</dbReference>
<evidence type="ECO:0000259" key="2">
    <source>
        <dbReference type="PROSITE" id="PS50013"/>
    </source>
</evidence>
<feature type="compositionally biased region" description="Basic and acidic residues" evidence="1">
    <location>
        <begin position="118"/>
        <end position="133"/>
    </location>
</feature>
<dbReference type="EMBL" id="BSXT01000571">
    <property type="protein sequence ID" value="GMF30288.1"/>
    <property type="molecule type" value="Genomic_DNA"/>
</dbReference>
<gene>
    <name evidence="3" type="ORF">Pfra01_000668300</name>
</gene>
<dbReference type="SMART" id="SM00298">
    <property type="entry name" value="CHROMO"/>
    <property type="match status" value="1"/>
</dbReference>
<evidence type="ECO:0000313" key="4">
    <source>
        <dbReference type="Proteomes" id="UP001165121"/>
    </source>
</evidence>
<feature type="region of interest" description="Disordered" evidence="1">
    <location>
        <begin position="63"/>
        <end position="164"/>
    </location>
</feature>
<dbReference type="CDD" id="cd00024">
    <property type="entry name" value="CD_CSD"/>
    <property type="match status" value="1"/>
</dbReference>
<dbReference type="Pfam" id="PF00385">
    <property type="entry name" value="Chromo"/>
    <property type="match status" value="1"/>
</dbReference>
<evidence type="ECO:0000256" key="1">
    <source>
        <dbReference type="SAM" id="MobiDB-lite"/>
    </source>
</evidence>
<dbReference type="AlphaFoldDB" id="A0A9W6UDH2"/>
<dbReference type="SUPFAM" id="SSF54160">
    <property type="entry name" value="Chromo domain-like"/>
    <property type="match status" value="1"/>
</dbReference>
<dbReference type="Gene3D" id="2.40.50.40">
    <property type="match status" value="1"/>
</dbReference>
<reference evidence="3" key="1">
    <citation type="submission" date="2023-04" db="EMBL/GenBank/DDBJ databases">
        <title>Phytophthora fragariaefolia NBRC 109709.</title>
        <authorList>
            <person name="Ichikawa N."/>
            <person name="Sato H."/>
            <person name="Tonouchi N."/>
        </authorList>
    </citation>
    <scope>NUCLEOTIDE SEQUENCE</scope>
    <source>
        <strain evidence="3">NBRC 109709</strain>
    </source>
</reference>
<dbReference type="InterPro" id="IPR016197">
    <property type="entry name" value="Chromo-like_dom_sf"/>
</dbReference>
<feature type="domain" description="Chromo" evidence="2">
    <location>
        <begin position="171"/>
        <end position="231"/>
    </location>
</feature>
<dbReference type="Proteomes" id="UP001165121">
    <property type="component" value="Unassembled WGS sequence"/>
</dbReference>
<accession>A0A9W6UDH2</accession>
<dbReference type="OrthoDB" id="122625at2759"/>
<protein>
    <submittedName>
        <fullName evidence="3">Unnamed protein product</fullName>
    </submittedName>
</protein>
<evidence type="ECO:0000313" key="3">
    <source>
        <dbReference type="EMBL" id="GMF30288.1"/>
    </source>
</evidence>
<organism evidence="3 4">
    <name type="scientific">Phytophthora fragariaefolia</name>
    <dbReference type="NCBI Taxonomy" id="1490495"/>
    <lineage>
        <taxon>Eukaryota</taxon>
        <taxon>Sar</taxon>
        <taxon>Stramenopiles</taxon>
        <taxon>Oomycota</taxon>
        <taxon>Peronosporomycetes</taxon>
        <taxon>Peronosporales</taxon>
        <taxon>Peronosporaceae</taxon>
        <taxon>Phytophthora</taxon>
    </lineage>
</organism>
<feature type="compositionally biased region" description="Polar residues" evidence="1">
    <location>
        <begin position="139"/>
        <end position="150"/>
    </location>
</feature>
<keyword evidence="4" id="KW-1185">Reference proteome</keyword>
<feature type="region of interest" description="Disordered" evidence="1">
    <location>
        <begin position="221"/>
        <end position="255"/>
    </location>
</feature>